<dbReference type="GO" id="GO:0051539">
    <property type="term" value="F:4 iron, 4 sulfur cluster binding"/>
    <property type="evidence" value="ECO:0007669"/>
    <property type="project" value="UniProtKB-KW"/>
</dbReference>
<dbReference type="HAMAP" id="MF_01026">
    <property type="entry name" value="LeuC_type1"/>
    <property type="match status" value="1"/>
</dbReference>
<keyword evidence="5 12" id="KW-0004">4Fe-4S</keyword>
<proteinExistence type="inferred from homology"/>
<dbReference type="Gene3D" id="3.30.499.10">
    <property type="entry name" value="Aconitase, domain 3"/>
    <property type="match status" value="2"/>
</dbReference>
<evidence type="ECO:0000313" key="14">
    <source>
        <dbReference type="EMBL" id="GCA93111.1"/>
    </source>
</evidence>
<dbReference type="SUPFAM" id="SSF53732">
    <property type="entry name" value="Aconitase iron-sulfur domain"/>
    <property type="match status" value="1"/>
</dbReference>
<feature type="domain" description="Aconitase/3-isopropylmalate dehydratase large subunit alpha/beta/alpha" evidence="13">
    <location>
        <begin position="52"/>
        <end position="500"/>
    </location>
</feature>
<dbReference type="NCBIfam" id="TIGR00170">
    <property type="entry name" value="leuC"/>
    <property type="match status" value="1"/>
</dbReference>
<comment type="cofactor">
    <cofactor evidence="12">
        <name>[4Fe-4S] cluster</name>
        <dbReference type="ChEBI" id="CHEBI:49883"/>
    </cofactor>
    <text evidence="12">Binds 1 [4Fe-4S] cluster per subunit.</text>
</comment>
<dbReference type="Proteomes" id="UP000321223">
    <property type="component" value="Unassembled WGS sequence"/>
</dbReference>
<dbReference type="GO" id="GO:0046872">
    <property type="term" value="F:metal ion binding"/>
    <property type="evidence" value="ECO:0007669"/>
    <property type="project" value="UniProtKB-KW"/>
</dbReference>
<evidence type="ECO:0000256" key="9">
    <source>
        <dbReference type="ARBA" id="ARBA00023014"/>
    </source>
</evidence>
<protein>
    <recommendedName>
        <fullName evidence="12">3-isopropylmalate dehydratase large subunit</fullName>
        <ecNumber evidence="12">4.2.1.33</ecNumber>
    </recommendedName>
    <alternativeName>
        <fullName evidence="12">Alpha-IPM isomerase</fullName>
        <shortName evidence="12">IPMI</shortName>
    </alternativeName>
    <alternativeName>
        <fullName evidence="12">Isopropylmalate isomerase</fullName>
    </alternativeName>
</protein>
<comment type="pathway">
    <text evidence="3 12">Amino-acid biosynthesis; L-leucine biosynthesis; L-leucine from 3-methyl-2-oxobutanoate: step 2/4.</text>
</comment>
<evidence type="ECO:0000313" key="15">
    <source>
        <dbReference type="Proteomes" id="UP000321223"/>
    </source>
</evidence>
<dbReference type="AlphaFoldDB" id="A0A510PH78"/>
<sequence>MVLISGKNKAIYLLSLLTKRKEKINIYRLGLADMIKEMTIIPKSMSARTLFDKVWDAHTVKILPSGQTQLFIGLHLVHEVTSPQAFSMLRERGLKVLFPGRTIATVDHIVPTENQARPFLDDLAEEMIRAIETNVQTNHIPFYGIGSGNQGIVHVIAPERGLTQPGMTIACGDSHTSTHGAFGAIAFGIGTSQVRDVLATQTLSLSKLKVRRVEVNGDLNPGVYAKDVILHIIRQLGVKGGVGYAYEYAGSTIERMSMEERMTICNMAIEGGARCGYINPDQITYDYLKGRDFAPKDWESAVNWWESIKSDADAVYDDVVVFDAGEIEPTVTWGITPGQGIGVNEVIPTPESLPASERAIAEEAYQYMKLTPGTPIKGTKIDVCFVGSCTNGRISDLREAAKFAQGHRVAPHVKAFIVPGSERVKKQAEAEGLDQIFLASGFEWREAGCSMCLAMNPDKLQGDQISASSSNRNFKGRQGSASGRTLLMSPAMVVAAAIKGEVTDPRELLN</sequence>
<evidence type="ECO:0000256" key="5">
    <source>
        <dbReference type="ARBA" id="ARBA00022485"/>
    </source>
</evidence>
<dbReference type="NCBIfam" id="NF004016">
    <property type="entry name" value="PRK05478.1"/>
    <property type="match status" value="1"/>
</dbReference>
<dbReference type="InterPro" id="IPR018136">
    <property type="entry name" value="Aconitase_4Fe-4S_BS"/>
</dbReference>
<keyword evidence="6 12" id="KW-0028">Amino-acid biosynthesis</keyword>
<comment type="caution">
    <text evidence="14">The sequence shown here is derived from an EMBL/GenBank/DDBJ whole genome shotgun (WGS) entry which is preliminary data.</text>
</comment>
<evidence type="ECO:0000256" key="1">
    <source>
        <dbReference type="ARBA" id="ARBA00000491"/>
    </source>
</evidence>
<dbReference type="EC" id="4.2.1.33" evidence="12"/>
<comment type="similarity">
    <text evidence="12">Belongs to the aconitase/IPM isomerase family. LeuC type 1 subfamily.</text>
</comment>
<feature type="binding site" evidence="12">
    <location>
        <position position="449"/>
    </location>
    <ligand>
        <name>[4Fe-4S] cluster</name>
        <dbReference type="ChEBI" id="CHEBI:49883"/>
    </ligand>
</feature>
<comment type="catalytic activity">
    <reaction evidence="1 12">
        <text>(2R,3S)-3-isopropylmalate = (2S)-2-isopropylmalate</text>
        <dbReference type="Rhea" id="RHEA:32287"/>
        <dbReference type="ChEBI" id="CHEBI:1178"/>
        <dbReference type="ChEBI" id="CHEBI:35121"/>
        <dbReference type="EC" id="4.2.1.33"/>
    </reaction>
</comment>
<evidence type="ECO:0000259" key="13">
    <source>
        <dbReference type="Pfam" id="PF00330"/>
    </source>
</evidence>
<keyword evidence="7 12" id="KW-0479">Metal-binding</keyword>
<dbReference type="NCBIfam" id="NF009116">
    <property type="entry name" value="PRK12466.1"/>
    <property type="match status" value="1"/>
</dbReference>
<dbReference type="PROSITE" id="PS00450">
    <property type="entry name" value="ACONITASE_1"/>
    <property type="match status" value="1"/>
</dbReference>
<dbReference type="UniPathway" id="UPA00048">
    <property type="reaction ID" value="UER00071"/>
</dbReference>
<dbReference type="GO" id="GO:0003861">
    <property type="term" value="F:3-isopropylmalate dehydratase activity"/>
    <property type="evidence" value="ECO:0007669"/>
    <property type="project" value="UniProtKB-UniRule"/>
</dbReference>
<evidence type="ECO:0000256" key="12">
    <source>
        <dbReference type="HAMAP-Rule" id="MF_01026"/>
    </source>
</evidence>
<dbReference type="GO" id="GO:0009098">
    <property type="term" value="P:L-leucine biosynthetic process"/>
    <property type="evidence" value="ECO:0007669"/>
    <property type="project" value="UniProtKB-UniRule"/>
</dbReference>
<gene>
    <name evidence="12" type="primary">leuC</name>
    <name evidence="14" type="ORF">MAE30S32_17630</name>
</gene>
<dbReference type="PROSITE" id="PS01244">
    <property type="entry name" value="ACONITASE_2"/>
    <property type="match status" value="1"/>
</dbReference>
<dbReference type="EMBL" id="BHVU01000084">
    <property type="protein sequence ID" value="GCA93111.1"/>
    <property type="molecule type" value="Genomic_DNA"/>
</dbReference>
<evidence type="ECO:0000256" key="4">
    <source>
        <dbReference type="ARBA" id="ARBA00022430"/>
    </source>
</evidence>
<evidence type="ECO:0000256" key="11">
    <source>
        <dbReference type="ARBA" id="ARBA00023304"/>
    </source>
</evidence>
<dbReference type="Pfam" id="PF00330">
    <property type="entry name" value="Aconitase"/>
    <property type="match status" value="1"/>
</dbReference>
<evidence type="ECO:0000256" key="2">
    <source>
        <dbReference type="ARBA" id="ARBA00002695"/>
    </source>
</evidence>
<accession>A0A510PH78</accession>
<keyword evidence="11 12" id="KW-0100">Branched-chain amino acid biosynthesis</keyword>
<evidence type="ECO:0000256" key="7">
    <source>
        <dbReference type="ARBA" id="ARBA00022723"/>
    </source>
</evidence>
<dbReference type="InterPro" id="IPR050067">
    <property type="entry name" value="IPM_dehydratase_rel_enz"/>
</dbReference>
<dbReference type="InterPro" id="IPR033941">
    <property type="entry name" value="IPMI_cat"/>
</dbReference>
<feature type="binding site" evidence="12">
    <location>
        <position position="389"/>
    </location>
    <ligand>
        <name>[4Fe-4S] cluster</name>
        <dbReference type="ChEBI" id="CHEBI:49883"/>
    </ligand>
</feature>
<keyword evidence="10 12" id="KW-0456">Lyase</keyword>
<evidence type="ECO:0000256" key="6">
    <source>
        <dbReference type="ARBA" id="ARBA00022605"/>
    </source>
</evidence>
<dbReference type="GO" id="GO:0016853">
    <property type="term" value="F:isomerase activity"/>
    <property type="evidence" value="ECO:0007669"/>
    <property type="project" value="UniProtKB-KW"/>
</dbReference>
<dbReference type="InterPro" id="IPR004430">
    <property type="entry name" value="3-IsopropMal_deHydase_lsu"/>
</dbReference>
<organism evidence="14 15">
    <name type="scientific">Microcystis aeruginosa 11-30S32</name>
    <dbReference type="NCBI Taxonomy" id="2358142"/>
    <lineage>
        <taxon>Bacteria</taxon>
        <taxon>Bacillati</taxon>
        <taxon>Cyanobacteriota</taxon>
        <taxon>Cyanophyceae</taxon>
        <taxon>Oscillatoriophycideae</taxon>
        <taxon>Chroococcales</taxon>
        <taxon>Microcystaceae</taxon>
        <taxon>Microcystis</taxon>
    </lineage>
</organism>
<dbReference type="PRINTS" id="PR00415">
    <property type="entry name" value="ACONITASE"/>
</dbReference>
<dbReference type="InterPro" id="IPR001030">
    <property type="entry name" value="Acoase/IPM_deHydtase_lsu_aba"/>
</dbReference>
<keyword evidence="14" id="KW-0413">Isomerase</keyword>
<comment type="function">
    <text evidence="2 12">Catalyzes the isomerization between 2-isopropylmalate and 3-isopropylmalate, via the formation of 2-isopropylmaleate.</text>
</comment>
<keyword evidence="4 12" id="KW-0432">Leucine biosynthesis</keyword>
<name>A0A510PH78_MICAE</name>
<reference evidence="14 15" key="1">
    <citation type="journal article" date="2019" name="Appl. Environ. Microbiol.">
        <title>Co-occurrence of broad and narrow host-range viruses infecting the toxic bloom-forming cyanobacterium Microcystis aeruginosa.</title>
        <authorList>
            <person name="Morimoto D."/>
            <person name="Tominaga K."/>
            <person name="Nishimura Y."/>
            <person name="Yoshida N."/>
            <person name="Kimura S."/>
            <person name="Sako Y."/>
            <person name="Yoshida T."/>
        </authorList>
    </citation>
    <scope>NUCLEOTIDE SEQUENCE [LARGE SCALE GENOMIC DNA]</scope>
    <source>
        <strain evidence="14 15">11-30S32</strain>
    </source>
</reference>
<dbReference type="InterPro" id="IPR015931">
    <property type="entry name" value="Acnase/IPM_dHydase_lsu_aba_1/3"/>
</dbReference>
<comment type="subunit">
    <text evidence="12">Heterodimer of LeuC and LeuD.</text>
</comment>
<dbReference type="InterPro" id="IPR036008">
    <property type="entry name" value="Aconitase_4Fe-4S_dom"/>
</dbReference>
<dbReference type="PANTHER" id="PTHR43822">
    <property type="entry name" value="HOMOACONITASE, MITOCHONDRIAL-RELATED"/>
    <property type="match status" value="1"/>
</dbReference>
<keyword evidence="9 12" id="KW-0411">Iron-sulfur</keyword>
<evidence type="ECO:0000256" key="3">
    <source>
        <dbReference type="ARBA" id="ARBA00004729"/>
    </source>
</evidence>
<dbReference type="CDD" id="cd01583">
    <property type="entry name" value="IPMI"/>
    <property type="match status" value="1"/>
</dbReference>
<keyword evidence="8 12" id="KW-0408">Iron</keyword>
<feature type="binding site" evidence="12">
    <location>
        <position position="452"/>
    </location>
    <ligand>
        <name>[4Fe-4S] cluster</name>
        <dbReference type="ChEBI" id="CHEBI:49883"/>
    </ligand>
</feature>
<dbReference type="PANTHER" id="PTHR43822:SF9">
    <property type="entry name" value="3-ISOPROPYLMALATE DEHYDRATASE"/>
    <property type="match status" value="1"/>
</dbReference>
<evidence type="ECO:0000256" key="10">
    <source>
        <dbReference type="ARBA" id="ARBA00023239"/>
    </source>
</evidence>
<evidence type="ECO:0000256" key="8">
    <source>
        <dbReference type="ARBA" id="ARBA00023004"/>
    </source>
</evidence>